<accession>A0A816NNI0</accession>
<proteinExistence type="predicted"/>
<protein>
    <submittedName>
        <fullName evidence="2">Uncharacterized protein</fullName>
    </submittedName>
</protein>
<evidence type="ECO:0000256" key="1">
    <source>
        <dbReference type="SAM" id="MobiDB-lite"/>
    </source>
</evidence>
<organism evidence="2 3">
    <name type="scientific">Rotaria magnacalcarata</name>
    <dbReference type="NCBI Taxonomy" id="392030"/>
    <lineage>
        <taxon>Eukaryota</taxon>
        <taxon>Metazoa</taxon>
        <taxon>Spiralia</taxon>
        <taxon>Gnathifera</taxon>
        <taxon>Rotifera</taxon>
        <taxon>Eurotatoria</taxon>
        <taxon>Bdelloidea</taxon>
        <taxon>Philodinida</taxon>
        <taxon>Philodinidae</taxon>
        <taxon>Rotaria</taxon>
    </lineage>
</organism>
<evidence type="ECO:0000313" key="3">
    <source>
        <dbReference type="Proteomes" id="UP000663856"/>
    </source>
</evidence>
<dbReference type="AlphaFoldDB" id="A0A816NNI0"/>
<comment type="caution">
    <text evidence="2">The sequence shown here is derived from an EMBL/GenBank/DDBJ whole genome shotgun (WGS) entry which is preliminary data.</text>
</comment>
<reference evidence="2" key="1">
    <citation type="submission" date="2021-02" db="EMBL/GenBank/DDBJ databases">
        <authorList>
            <person name="Nowell W R."/>
        </authorList>
    </citation>
    <scope>NUCLEOTIDE SEQUENCE</scope>
</reference>
<name>A0A816NNI0_9BILA</name>
<evidence type="ECO:0000313" key="2">
    <source>
        <dbReference type="EMBL" id="CAF2037609.1"/>
    </source>
</evidence>
<gene>
    <name evidence="2" type="ORF">WKI299_LOCUS7811</name>
</gene>
<dbReference type="EMBL" id="CAJNRF010002376">
    <property type="protein sequence ID" value="CAF2037609.1"/>
    <property type="molecule type" value="Genomic_DNA"/>
</dbReference>
<dbReference type="Proteomes" id="UP000663856">
    <property type="component" value="Unassembled WGS sequence"/>
</dbReference>
<sequence length="451" mass="51516">MCIYMNLCRAYTKSNTREQTSRSSSLKQLTECRHGSDCLTQYSDSSEHKNSYSHPCPWLDLCNNTKIEHQNQYTHIVRNIVKCKYGSTNCNKLWDPEHRSKYRHDGLPYFLNPCKYNTKCHDRSIEHLKKYKHSSSFYQEATNKGAQVFRKRGEHEQSKQAFNTRSTKYQEESDDEYSVLNFYNKDVGNSTITDAPSYDKHNNPTGRNYDLGKDGAFKDYSILIGRFYLLSEFTDEAMQIPIDALKSKGFQVTYVKSENECMTELKTNHHQIVWIISAATIENNTFTSTLTSFHSSGGAILLFADNVPYVSHASEFLQRKFGITLTGEYFGDKTLTFKENGYLQAGFYGQHEIFTGIQNLYEGITICHPVYPTTGSKSALINVATATDGSPNIALYDPPAFSTEGRLALDCGFTKLFCKWDSAGTARYIVNVSCWLLGIEKRLKSTKRDRK</sequence>
<feature type="region of interest" description="Disordered" evidence="1">
    <location>
        <begin position="152"/>
        <end position="173"/>
    </location>
</feature>